<name>A0A076EKX5_RHOOP</name>
<dbReference type="InterPro" id="IPR013751">
    <property type="entry name" value="ACP_syn_III_N"/>
</dbReference>
<dbReference type="SUPFAM" id="SSF53901">
    <property type="entry name" value="Thiolase-like"/>
    <property type="match status" value="1"/>
</dbReference>
<dbReference type="GO" id="GO:0044550">
    <property type="term" value="P:secondary metabolite biosynthetic process"/>
    <property type="evidence" value="ECO:0007669"/>
    <property type="project" value="TreeGrafter"/>
</dbReference>
<dbReference type="PANTHER" id="PTHR34069:SF2">
    <property type="entry name" value="BETA-KETOACYL-[ACYL-CARRIER-PROTEIN] SYNTHASE III"/>
    <property type="match status" value="1"/>
</dbReference>
<dbReference type="Pfam" id="PF08541">
    <property type="entry name" value="ACP_syn_III_C"/>
    <property type="match status" value="1"/>
</dbReference>
<dbReference type="GO" id="GO:0033818">
    <property type="term" value="F:beta-ketoacyl-acyl-carrier-protein synthase III activity"/>
    <property type="evidence" value="ECO:0007669"/>
    <property type="project" value="UniProtKB-UniRule"/>
</dbReference>
<evidence type="ECO:0000259" key="10">
    <source>
        <dbReference type="Pfam" id="PF08541"/>
    </source>
</evidence>
<dbReference type="InterPro" id="IPR004655">
    <property type="entry name" value="FabH"/>
</dbReference>
<organism evidence="12 13">
    <name type="scientific">Rhodococcus opacus</name>
    <name type="common">Nocardia opaca</name>
    <dbReference type="NCBI Taxonomy" id="37919"/>
    <lineage>
        <taxon>Bacteria</taxon>
        <taxon>Bacillati</taxon>
        <taxon>Actinomycetota</taxon>
        <taxon>Actinomycetes</taxon>
        <taxon>Mycobacteriales</taxon>
        <taxon>Nocardiaceae</taxon>
        <taxon>Rhodococcus</taxon>
    </lineage>
</organism>
<keyword evidence="3 9" id="KW-0444">Lipid biosynthesis</keyword>
<evidence type="ECO:0000259" key="11">
    <source>
        <dbReference type="Pfam" id="PF08545"/>
    </source>
</evidence>
<dbReference type="InterPro" id="IPR013747">
    <property type="entry name" value="ACP_syn_III_C"/>
</dbReference>
<keyword evidence="2 9" id="KW-0963">Cytoplasm</keyword>
<dbReference type="Pfam" id="PF08545">
    <property type="entry name" value="ACP_syn_III"/>
    <property type="match status" value="1"/>
</dbReference>
<keyword evidence="5 9" id="KW-0276">Fatty acid metabolism</keyword>
<keyword evidence="9" id="KW-0511">Multifunctional enzyme</keyword>
<feature type="active site" evidence="9">
    <location>
        <position position="259"/>
    </location>
</feature>
<dbReference type="GO" id="GO:0006633">
    <property type="term" value="P:fatty acid biosynthetic process"/>
    <property type="evidence" value="ECO:0007669"/>
    <property type="project" value="UniProtKB-UniRule"/>
</dbReference>
<gene>
    <name evidence="9" type="primary">fabH</name>
    <name evidence="12" type="ORF">EP51_15185</name>
</gene>
<proteinExistence type="inferred from homology"/>
<evidence type="ECO:0000313" key="12">
    <source>
        <dbReference type="EMBL" id="AII05862.1"/>
    </source>
</evidence>
<comment type="subunit">
    <text evidence="9">Homodimer.</text>
</comment>
<dbReference type="Gene3D" id="3.40.47.10">
    <property type="match status" value="2"/>
</dbReference>
<keyword evidence="7 9" id="KW-0275">Fatty acid biosynthesis</keyword>
<feature type="domain" description="Beta-ketoacyl-[acyl-carrier-protein] synthase III C-terminal" evidence="10">
    <location>
        <begin position="243"/>
        <end position="332"/>
    </location>
</feature>
<keyword evidence="4 9" id="KW-0808">Transferase</keyword>
<feature type="region of interest" description="ACP-binding" evidence="9">
    <location>
        <begin position="260"/>
        <end position="264"/>
    </location>
</feature>
<dbReference type="eggNOG" id="COG0332">
    <property type="taxonomic scope" value="Bacteria"/>
</dbReference>
<keyword evidence="8 9" id="KW-0012">Acyltransferase</keyword>
<dbReference type="InterPro" id="IPR016039">
    <property type="entry name" value="Thiolase-like"/>
</dbReference>
<accession>A0A076EKX5</accession>
<protein>
    <recommendedName>
        <fullName evidence="9">Beta-ketoacyl-[acyl-carrier-protein] synthase III</fullName>
        <shortName evidence="9">Beta-ketoacyl-ACP synthase III</shortName>
        <shortName evidence="9">KAS III</shortName>
        <ecNumber evidence="9">2.3.1.180</ecNumber>
    </recommendedName>
    <alternativeName>
        <fullName evidence="9">3-oxoacyl-[acyl-carrier-protein] synthase 3</fullName>
    </alternativeName>
    <alternativeName>
        <fullName evidence="9">3-oxoacyl-[acyl-carrier-protein] synthase III</fullName>
    </alternativeName>
</protein>
<feature type="active site" evidence="9">
    <location>
        <position position="290"/>
    </location>
</feature>
<dbReference type="CDD" id="cd00830">
    <property type="entry name" value="KAS_III"/>
    <property type="match status" value="1"/>
</dbReference>
<dbReference type="NCBIfam" id="NF006829">
    <property type="entry name" value="PRK09352.1"/>
    <property type="match status" value="1"/>
</dbReference>
<comment type="subcellular location">
    <subcellularLocation>
        <location evidence="9">Cytoplasm</location>
    </subcellularLocation>
</comment>
<evidence type="ECO:0000256" key="9">
    <source>
        <dbReference type="HAMAP-Rule" id="MF_01815"/>
    </source>
</evidence>
<evidence type="ECO:0000256" key="7">
    <source>
        <dbReference type="ARBA" id="ARBA00023160"/>
    </source>
</evidence>
<comment type="function">
    <text evidence="9">Catalyzes the condensation reaction of fatty acid synthesis by the addition to an acyl acceptor of two carbons from malonyl-ACP. Catalyzes the first condensation reaction which initiates fatty acid synthesis and may therefore play a role in governing the total rate of fatty acid production. Possesses both acetoacetyl-ACP synthase and acetyl transacylase activities. Its substrate specificity determines the biosynthesis of branched-chain and/or straight-chain of fatty acids.</text>
</comment>
<evidence type="ECO:0000256" key="5">
    <source>
        <dbReference type="ARBA" id="ARBA00022832"/>
    </source>
</evidence>
<dbReference type="HAMAP" id="MF_01815">
    <property type="entry name" value="FabH"/>
    <property type="match status" value="1"/>
</dbReference>
<comment type="similarity">
    <text evidence="1 9">Belongs to the thiolase-like superfamily. FabH family.</text>
</comment>
<evidence type="ECO:0000256" key="2">
    <source>
        <dbReference type="ARBA" id="ARBA00022490"/>
    </source>
</evidence>
<evidence type="ECO:0000256" key="1">
    <source>
        <dbReference type="ARBA" id="ARBA00008642"/>
    </source>
</evidence>
<evidence type="ECO:0000313" key="13">
    <source>
        <dbReference type="Proteomes" id="UP000028488"/>
    </source>
</evidence>
<feature type="domain" description="Beta-ketoacyl-[acyl-carrier-protein] synthase III N-terminal" evidence="11">
    <location>
        <begin position="117"/>
        <end position="194"/>
    </location>
</feature>
<dbReference type="PANTHER" id="PTHR34069">
    <property type="entry name" value="3-OXOACYL-[ACYL-CARRIER-PROTEIN] SYNTHASE 3"/>
    <property type="match status" value="1"/>
</dbReference>
<comment type="catalytic activity">
    <reaction evidence="9">
        <text>malonyl-[ACP] + acetyl-CoA + H(+) = 3-oxobutanoyl-[ACP] + CO2 + CoA</text>
        <dbReference type="Rhea" id="RHEA:12080"/>
        <dbReference type="Rhea" id="RHEA-COMP:9623"/>
        <dbReference type="Rhea" id="RHEA-COMP:9625"/>
        <dbReference type="ChEBI" id="CHEBI:15378"/>
        <dbReference type="ChEBI" id="CHEBI:16526"/>
        <dbReference type="ChEBI" id="CHEBI:57287"/>
        <dbReference type="ChEBI" id="CHEBI:57288"/>
        <dbReference type="ChEBI" id="CHEBI:78449"/>
        <dbReference type="ChEBI" id="CHEBI:78450"/>
        <dbReference type="EC" id="2.3.1.180"/>
    </reaction>
</comment>
<dbReference type="NCBIfam" id="TIGR00747">
    <property type="entry name" value="fabH"/>
    <property type="match status" value="1"/>
</dbReference>
<reference evidence="12 13" key="1">
    <citation type="submission" date="2014-07" db="EMBL/GenBank/DDBJ databases">
        <title>Genome Sequence of Rhodococcus opacus Strain R7, a Biodegrader of Mono- and Polycyclic Aromatic Hydrocarbons.</title>
        <authorList>
            <person name="Di Gennaro P."/>
            <person name="Zampolli J."/>
            <person name="Presti I."/>
            <person name="Cappelletti M."/>
            <person name="D'Ursi P."/>
            <person name="Orro A."/>
            <person name="Mezzelani A."/>
            <person name="Milanesi L."/>
        </authorList>
    </citation>
    <scope>NUCLEOTIDE SEQUENCE [LARGE SCALE GENOMIC DNA]</scope>
    <source>
        <strain evidence="12 13">R7</strain>
    </source>
</reference>
<dbReference type="AlphaFoldDB" id="A0A076EKX5"/>
<evidence type="ECO:0000256" key="8">
    <source>
        <dbReference type="ARBA" id="ARBA00023315"/>
    </source>
</evidence>
<comment type="domain">
    <text evidence="9">The last Arg residue of the ACP-binding site is essential for the weak association between ACP/AcpP and FabH.</text>
</comment>
<evidence type="ECO:0000256" key="6">
    <source>
        <dbReference type="ARBA" id="ARBA00023098"/>
    </source>
</evidence>
<evidence type="ECO:0000256" key="4">
    <source>
        <dbReference type="ARBA" id="ARBA00022679"/>
    </source>
</evidence>
<dbReference type="UniPathway" id="UPA00094"/>
<dbReference type="GO" id="GO:0005737">
    <property type="term" value="C:cytoplasm"/>
    <property type="evidence" value="ECO:0007669"/>
    <property type="project" value="UniProtKB-SubCell"/>
</dbReference>
<comment type="pathway">
    <text evidence="9">Lipid metabolism; fatty acid biosynthesis.</text>
</comment>
<evidence type="ECO:0000256" key="3">
    <source>
        <dbReference type="ARBA" id="ARBA00022516"/>
    </source>
</evidence>
<dbReference type="EC" id="2.3.1.180" evidence="9"/>
<dbReference type="RefSeq" id="WP_037233040.1">
    <property type="nucleotide sequence ID" value="NZ_CP008947.1"/>
</dbReference>
<sequence>MGKQIATVAGGRQSALLGLGVYRPERVVTNDEICELIDSNDEWIQSRSGIRNRRFAAEDENVVTMSIAAGRKAIEASGIDPEQIGCVIVATSTYLLLTPPAAAVVADALGTNGPGAFDLGGGCAGFCTALTVASDLVRGGSVDYALVVGVEKMSITTDPTDRSTRFIFGDGAGAVVVGKSDVAGIGPVEWGSDGAQADAIVQDLDWYEYITTPGATRPYIKMAGTAVFRWAAFEMGKVALRAIEKAGMSVDDLDAFVPHQANSRITEVIARSMKLPENVPVSDDIAESGNTSAASVPLAMEEMLQSGATKPGDTALLLAFGAGLSYAAQVVTMPVLAKD</sequence>
<keyword evidence="6 9" id="KW-0443">Lipid metabolism</keyword>
<feature type="active site" evidence="9">
    <location>
        <position position="123"/>
    </location>
</feature>
<dbReference type="Proteomes" id="UP000028488">
    <property type="component" value="Chromosome"/>
</dbReference>
<dbReference type="GO" id="GO:0004315">
    <property type="term" value="F:3-oxoacyl-[acyl-carrier-protein] synthase activity"/>
    <property type="evidence" value="ECO:0007669"/>
    <property type="project" value="InterPro"/>
</dbReference>
<dbReference type="EMBL" id="CP008947">
    <property type="protein sequence ID" value="AII05862.1"/>
    <property type="molecule type" value="Genomic_DNA"/>
</dbReference>